<dbReference type="EMBL" id="SZUA01000003">
    <property type="protein sequence ID" value="TKR29296.1"/>
    <property type="molecule type" value="Genomic_DNA"/>
</dbReference>
<dbReference type="RefSeq" id="WP_137267700.1">
    <property type="nucleotide sequence ID" value="NZ_SZUA01000003.1"/>
</dbReference>
<accession>A0A4U5JKV5</accession>
<evidence type="ECO:0000313" key="3">
    <source>
        <dbReference type="Proteomes" id="UP000308707"/>
    </source>
</evidence>
<protein>
    <submittedName>
        <fullName evidence="2">Uncharacterized protein</fullName>
    </submittedName>
</protein>
<keyword evidence="3" id="KW-1185">Reference proteome</keyword>
<feature type="transmembrane region" description="Helical" evidence="1">
    <location>
        <begin position="12"/>
        <end position="34"/>
    </location>
</feature>
<dbReference type="AlphaFoldDB" id="A0A4U5JKV5"/>
<evidence type="ECO:0000256" key="1">
    <source>
        <dbReference type="SAM" id="Phobius"/>
    </source>
</evidence>
<gene>
    <name evidence="2" type="ORF">FCE95_14125</name>
</gene>
<keyword evidence="1" id="KW-0812">Transmembrane</keyword>
<sequence length="75" mass="8339">MDIDASQIRRGRIFLAVFGLFFAAVALFLWWMPSPQTREIAPPVCALIGIALLLTARLASDRTIARVQNLLTGWP</sequence>
<dbReference type="Proteomes" id="UP000308707">
    <property type="component" value="Unassembled WGS sequence"/>
</dbReference>
<name>A0A4U5JKV5_9GAMM</name>
<comment type="caution">
    <text evidence="2">The sequence shown here is derived from an EMBL/GenBank/DDBJ whole genome shotgun (WGS) entry which is preliminary data.</text>
</comment>
<proteinExistence type="predicted"/>
<organism evidence="2 3">
    <name type="scientific">Luteimonas gilva</name>
    <dbReference type="NCBI Taxonomy" id="2572684"/>
    <lineage>
        <taxon>Bacteria</taxon>
        <taxon>Pseudomonadati</taxon>
        <taxon>Pseudomonadota</taxon>
        <taxon>Gammaproteobacteria</taxon>
        <taxon>Lysobacterales</taxon>
        <taxon>Lysobacteraceae</taxon>
        <taxon>Luteimonas</taxon>
    </lineage>
</organism>
<reference evidence="2 3" key="1">
    <citation type="submission" date="2019-04" db="EMBL/GenBank/DDBJ databases">
        <title>Reference strain of H23.</title>
        <authorList>
            <person name="Luo X."/>
        </authorList>
    </citation>
    <scope>NUCLEOTIDE SEQUENCE [LARGE SCALE GENOMIC DNA]</scope>
    <source>
        <strain evidence="2 3">H23</strain>
    </source>
</reference>
<evidence type="ECO:0000313" key="2">
    <source>
        <dbReference type="EMBL" id="TKR29296.1"/>
    </source>
</evidence>
<keyword evidence="1" id="KW-0472">Membrane</keyword>
<feature type="transmembrane region" description="Helical" evidence="1">
    <location>
        <begin position="40"/>
        <end position="59"/>
    </location>
</feature>
<keyword evidence="1" id="KW-1133">Transmembrane helix</keyword>